<dbReference type="PANTHER" id="PTHR34472">
    <property type="entry name" value="SULFUR CARRIER PROTEIN THIS"/>
    <property type="match status" value="1"/>
</dbReference>
<dbReference type="Proteomes" id="UP000244571">
    <property type="component" value="Chromosome"/>
</dbReference>
<protein>
    <submittedName>
        <fullName evidence="1">Thiamine biosynthesis protein ThiS</fullName>
    </submittedName>
</protein>
<reference evidence="1 2" key="1">
    <citation type="submission" date="2018-04" db="EMBL/GenBank/DDBJ databases">
        <title>Bordetella sp. HZ20 isolated from seawater.</title>
        <authorList>
            <person name="Sun C."/>
        </authorList>
    </citation>
    <scope>NUCLEOTIDE SEQUENCE [LARGE SCALE GENOMIC DNA]</scope>
    <source>
        <strain evidence="1 2">HZ20</strain>
    </source>
</reference>
<dbReference type="InterPro" id="IPR010035">
    <property type="entry name" value="Thi_S"/>
</dbReference>
<dbReference type="CDD" id="cd00565">
    <property type="entry name" value="Ubl_ThiS"/>
    <property type="match status" value="1"/>
</dbReference>
<keyword evidence="2" id="KW-1185">Reference proteome</keyword>
<gene>
    <name evidence="1" type="primary">thiS</name>
    <name evidence="1" type="ORF">DBV39_12420</name>
</gene>
<dbReference type="PANTHER" id="PTHR34472:SF1">
    <property type="entry name" value="SULFUR CARRIER PROTEIN THIS"/>
    <property type="match status" value="1"/>
</dbReference>
<dbReference type="Gene3D" id="3.10.20.30">
    <property type="match status" value="1"/>
</dbReference>
<sequence length="66" mass="7086">MQIQLNGHTTTVETGSTVLDLLARLDLTGKRVAVEINRQIVPRSQHANHTVQENDVVEVVVAVGGG</sequence>
<accession>A0A2R4XKQ0</accession>
<dbReference type="InterPro" id="IPR012675">
    <property type="entry name" value="Beta-grasp_dom_sf"/>
</dbReference>
<dbReference type="Pfam" id="PF02597">
    <property type="entry name" value="ThiS"/>
    <property type="match status" value="1"/>
</dbReference>
<dbReference type="AlphaFoldDB" id="A0A2R4XKQ0"/>
<dbReference type="InterPro" id="IPR016155">
    <property type="entry name" value="Mopterin_synth/thiamin_S_b"/>
</dbReference>
<dbReference type="NCBIfam" id="TIGR01683">
    <property type="entry name" value="thiS"/>
    <property type="match status" value="1"/>
</dbReference>
<dbReference type="OrthoDB" id="9800283at2"/>
<dbReference type="InterPro" id="IPR003749">
    <property type="entry name" value="ThiS/MoaD-like"/>
</dbReference>
<dbReference type="EMBL" id="CP028901">
    <property type="protein sequence ID" value="AWB34375.1"/>
    <property type="molecule type" value="Genomic_DNA"/>
</dbReference>
<evidence type="ECO:0000313" key="2">
    <source>
        <dbReference type="Proteomes" id="UP000244571"/>
    </source>
</evidence>
<dbReference type="KEGG" id="boz:DBV39_12420"/>
<evidence type="ECO:0000313" key="1">
    <source>
        <dbReference type="EMBL" id="AWB34375.1"/>
    </source>
</evidence>
<dbReference type="SUPFAM" id="SSF54285">
    <property type="entry name" value="MoaD/ThiS"/>
    <property type="match status" value="1"/>
</dbReference>
<proteinExistence type="predicted"/>
<name>A0A2R4XKQ0_9BURK</name>
<dbReference type="RefSeq" id="WP_108621791.1">
    <property type="nucleotide sequence ID" value="NZ_CP028901.1"/>
</dbReference>
<organism evidence="1 2">
    <name type="scientific">Orrella marina</name>
    <dbReference type="NCBI Taxonomy" id="2163011"/>
    <lineage>
        <taxon>Bacteria</taxon>
        <taxon>Pseudomonadati</taxon>
        <taxon>Pseudomonadota</taxon>
        <taxon>Betaproteobacteria</taxon>
        <taxon>Burkholderiales</taxon>
        <taxon>Alcaligenaceae</taxon>
        <taxon>Orrella</taxon>
    </lineage>
</organism>